<feature type="domain" description="RagB/SusD" evidence="8">
    <location>
        <begin position="262"/>
        <end position="563"/>
    </location>
</feature>
<dbReference type="Pfam" id="PF14322">
    <property type="entry name" value="SusD-like_3"/>
    <property type="match status" value="1"/>
</dbReference>
<keyword evidence="6" id="KW-0802">TPR repeat</keyword>
<keyword evidence="4" id="KW-0472">Membrane</keyword>
<comment type="subcellular location">
    <subcellularLocation>
        <location evidence="1">Cell outer membrane</location>
    </subcellularLocation>
</comment>
<dbReference type="Pfam" id="PF07980">
    <property type="entry name" value="SusD_RagB"/>
    <property type="match status" value="1"/>
</dbReference>
<evidence type="ECO:0000313" key="10">
    <source>
        <dbReference type="EMBL" id="QCW99633.1"/>
    </source>
</evidence>
<dbReference type="AlphaFoldDB" id="A0A5B7SSJ5"/>
<dbReference type="PROSITE" id="PS50005">
    <property type="entry name" value="TPR"/>
    <property type="match status" value="1"/>
</dbReference>
<dbReference type="PROSITE" id="PS51257">
    <property type="entry name" value="PROKAR_LIPOPROTEIN"/>
    <property type="match status" value="1"/>
</dbReference>
<dbReference type="InterPro" id="IPR019734">
    <property type="entry name" value="TPR_rpt"/>
</dbReference>
<evidence type="ECO:0000256" key="3">
    <source>
        <dbReference type="ARBA" id="ARBA00022729"/>
    </source>
</evidence>
<evidence type="ECO:0000256" key="6">
    <source>
        <dbReference type="PROSITE-ProRule" id="PRU00339"/>
    </source>
</evidence>
<feature type="signal peptide" evidence="7">
    <location>
        <begin position="1"/>
        <end position="19"/>
    </location>
</feature>
<keyword evidence="3 7" id="KW-0732">Signal</keyword>
<evidence type="ECO:0000256" key="5">
    <source>
        <dbReference type="ARBA" id="ARBA00023237"/>
    </source>
</evidence>
<protein>
    <submittedName>
        <fullName evidence="10">RagB/SusD family nutrient uptake outer membrane protein</fullName>
    </submittedName>
</protein>
<evidence type="ECO:0000259" key="8">
    <source>
        <dbReference type="Pfam" id="PF07980"/>
    </source>
</evidence>
<evidence type="ECO:0000256" key="4">
    <source>
        <dbReference type="ARBA" id="ARBA00023136"/>
    </source>
</evidence>
<dbReference type="OrthoDB" id="5694214at2"/>
<dbReference type="EMBL" id="CP040710">
    <property type="protein sequence ID" value="QCW99633.1"/>
    <property type="molecule type" value="Genomic_DNA"/>
</dbReference>
<dbReference type="InterPro" id="IPR011990">
    <property type="entry name" value="TPR-like_helical_dom_sf"/>
</dbReference>
<keyword evidence="5" id="KW-0998">Cell outer membrane</keyword>
<feature type="repeat" description="TPR" evidence="6">
    <location>
        <begin position="211"/>
        <end position="244"/>
    </location>
</feature>
<evidence type="ECO:0000256" key="2">
    <source>
        <dbReference type="ARBA" id="ARBA00006275"/>
    </source>
</evidence>
<feature type="domain" description="SusD-like N-terminal" evidence="9">
    <location>
        <begin position="96"/>
        <end position="222"/>
    </location>
</feature>
<reference evidence="10 11" key="1">
    <citation type="submission" date="2019-05" db="EMBL/GenBank/DDBJ databases">
        <title>Genome sequencing of F202Z8.</title>
        <authorList>
            <person name="Kwon Y.M."/>
        </authorList>
    </citation>
    <scope>NUCLEOTIDE SEQUENCE [LARGE SCALE GENOMIC DNA]</scope>
    <source>
        <strain evidence="10 11">F202Z8</strain>
    </source>
</reference>
<gene>
    <name evidence="10" type="ORF">FGM00_05785</name>
</gene>
<name>A0A5B7SSJ5_9FLAO</name>
<dbReference type="GO" id="GO:0009279">
    <property type="term" value="C:cell outer membrane"/>
    <property type="evidence" value="ECO:0007669"/>
    <property type="project" value="UniProtKB-SubCell"/>
</dbReference>
<evidence type="ECO:0000259" key="9">
    <source>
        <dbReference type="Pfam" id="PF14322"/>
    </source>
</evidence>
<comment type="similarity">
    <text evidence="2">Belongs to the SusD family.</text>
</comment>
<proteinExistence type="inferred from homology"/>
<dbReference type="RefSeq" id="WP_138851986.1">
    <property type="nucleotide sequence ID" value="NZ_CP040710.1"/>
</dbReference>
<evidence type="ECO:0000256" key="1">
    <source>
        <dbReference type="ARBA" id="ARBA00004442"/>
    </source>
</evidence>
<dbReference type="KEGG" id="asag:FGM00_05785"/>
<dbReference type="InterPro" id="IPR033985">
    <property type="entry name" value="SusD-like_N"/>
</dbReference>
<sequence length="563" mass="62064">MKKRFIYYITLFAMLIACSDEFTELPAIGALSDAAVQNEAGVDLLLIGAYSALDGRRNNAAGNGFAQTGDNWWLDVLSDDAHKGSTDDDQAPLFDVETFKADSSNEYYLGRWSSIFAGVNRANAVIALIPTIENVDLSGKLAEARFLRGHYNFELQRMYGNVPYISEENYANTEFNQANPGPIWEQIEADFQFAIDNLPDEQAESGRPSSWTAKSYLGKVHLQQSDFEAALQLFTDVIDNGPYALNAEFISNFDAAGENSAESIFAIQFTADDAQSPNGNIGGVLNFPNPGPFGSCCGFYQPSQDLVNAFQTDDDGLPLLDTFNENDVANDFGLPDDAPFTPETGNLDPRLDYTVGRRGINYNGYGVFPGQSWIRATENDISGPYLSSKNVYRAGEEDVNQGTGAWGQQHSGINYNVIRYADLLLMAAEAAAETGNLGDALTWVNLVRTRAKNMTYVSNPGEDGPAANYVIEPYDSFSNQDFAIKAIRHERRLELGMEGHRLFDLRRWDNEEEIMTAYISNESRTIPSISSKFAPYTEKQDLLPIPITAIDLSGGVLNQNSGW</sequence>
<organism evidence="10 11">
    <name type="scientific">Aggregatimonas sangjinii</name>
    <dbReference type="NCBI Taxonomy" id="2583587"/>
    <lineage>
        <taxon>Bacteria</taxon>
        <taxon>Pseudomonadati</taxon>
        <taxon>Bacteroidota</taxon>
        <taxon>Flavobacteriia</taxon>
        <taxon>Flavobacteriales</taxon>
        <taxon>Flavobacteriaceae</taxon>
        <taxon>Aggregatimonas</taxon>
    </lineage>
</organism>
<evidence type="ECO:0000256" key="7">
    <source>
        <dbReference type="SAM" id="SignalP"/>
    </source>
</evidence>
<dbReference type="Proteomes" id="UP000310017">
    <property type="component" value="Chromosome"/>
</dbReference>
<dbReference type="SUPFAM" id="SSF48452">
    <property type="entry name" value="TPR-like"/>
    <property type="match status" value="1"/>
</dbReference>
<accession>A0A5B7SSJ5</accession>
<dbReference type="InterPro" id="IPR012944">
    <property type="entry name" value="SusD_RagB_dom"/>
</dbReference>
<evidence type="ECO:0000313" key="11">
    <source>
        <dbReference type="Proteomes" id="UP000310017"/>
    </source>
</evidence>
<feature type="chain" id="PRO_5023095658" evidence="7">
    <location>
        <begin position="20"/>
        <end position="563"/>
    </location>
</feature>
<keyword evidence="11" id="KW-1185">Reference proteome</keyword>
<dbReference type="Gene3D" id="1.25.40.390">
    <property type="match status" value="1"/>
</dbReference>